<comment type="similarity">
    <text evidence="1">Belongs to the peptidase C85 family.</text>
</comment>
<dbReference type="GO" id="GO:0016579">
    <property type="term" value="P:protein deubiquitination"/>
    <property type="evidence" value="ECO:0007669"/>
    <property type="project" value="TreeGrafter"/>
</dbReference>
<organism evidence="4 5">
    <name type="scientific">Coptis chinensis</name>
    <dbReference type="NCBI Taxonomy" id="261450"/>
    <lineage>
        <taxon>Eukaryota</taxon>
        <taxon>Viridiplantae</taxon>
        <taxon>Streptophyta</taxon>
        <taxon>Embryophyta</taxon>
        <taxon>Tracheophyta</taxon>
        <taxon>Spermatophyta</taxon>
        <taxon>Magnoliopsida</taxon>
        <taxon>Ranunculales</taxon>
        <taxon>Ranunculaceae</taxon>
        <taxon>Coptidoideae</taxon>
        <taxon>Coptis</taxon>
    </lineage>
</organism>
<evidence type="ECO:0000256" key="2">
    <source>
        <dbReference type="SAM" id="MobiDB-lite"/>
    </source>
</evidence>
<evidence type="ECO:0000313" key="4">
    <source>
        <dbReference type="EMBL" id="KAF9601698.1"/>
    </source>
</evidence>
<dbReference type="OrthoDB" id="415023at2759"/>
<dbReference type="InterPro" id="IPR004027">
    <property type="entry name" value="SEC_C_motif"/>
</dbReference>
<protein>
    <recommendedName>
        <fullName evidence="3">OTU domain-containing protein</fullName>
    </recommendedName>
</protein>
<dbReference type="EMBL" id="JADFTS010000006">
    <property type="protein sequence ID" value="KAF9601698.1"/>
    <property type="molecule type" value="Genomic_DNA"/>
</dbReference>
<proteinExistence type="inferred from homology"/>
<dbReference type="GO" id="GO:0004843">
    <property type="term" value="F:cysteine-type deubiquitinase activity"/>
    <property type="evidence" value="ECO:0007669"/>
    <property type="project" value="TreeGrafter"/>
</dbReference>
<dbReference type="SUPFAM" id="SSF103642">
    <property type="entry name" value="Sec-C motif"/>
    <property type="match status" value="1"/>
</dbReference>
<name>A0A835HP98_9MAGN</name>
<dbReference type="PROSITE" id="PS50802">
    <property type="entry name" value="OTU"/>
    <property type="match status" value="1"/>
</dbReference>
<feature type="domain" description="OTU" evidence="3">
    <location>
        <begin position="40"/>
        <end position="163"/>
    </location>
</feature>
<feature type="region of interest" description="Disordered" evidence="2">
    <location>
        <begin position="1"/>
        <end position="23"/>
    </location>
</feature>
<dbReference type="InterPro" id="IPR038765">
    <property type="entry name" value="Papain-like_cys_pep_sf"/>
</dbReference>
<dbReference type="PANTHER" id="PTHR12419:SF7">
    <property type="entry name" value="OTU DOMAIN-CONTAINING PROTEIN 3"/>
    <property type="match status" value="1"/>
</dbReference>
<reference evidence="4 5" key="1">
    <citation type="submission" date="2020-10" db="EMBL/GenBank/DDBJ databases">
        <title>The Coptis chinensis genome and diversification of protoberbering-type alkaloids.</title>
        <authorList>
            <person name="Wang B."/>
            <person name="Shu S."/>
            <person name="Song C."/>
            <person name="Liu Y."/>
        </authorList>
    </citation>
    <scope>NUCLEOTIDE SEQUENCE [LARGE SCALE GENOMIC DNA]</scope>
    <source>
        <strain evidence="4">HL-2020</strain>
        <tissue evidence="4">Leaf</tissue>
    </source>
</reference>
<evidence type="ECO:0000256" key="1">
    <source>
        <dbReference type="ARBA" id="ARBA00010407"/>
    </source>
</evidence>
<sequence length="380" mass="42239">MGHTKHHNQKPKPKKKPQGKKRGKCANIVEFRAQLDALDLKVIEVTADGNCFFRAVADQLEGNEEEHGKYRRMVVQYIVKHREDFEPFIEDGVPFDEYCKSMEEESTWAGNMELQAASLVTRSNICVHRIMEPRWYIRNFHYHARIIHLSYHNEEHYNSVRSKEDPCNGPAQTIVIKADDDLSATSREARGVPNSKGGHSECIGDAGIIKLVMAGSGCNSVNRVEQVLQEVDGDANAAIEFLIALQGSEDDIAGDDEQLNMLVTGLDYFENGECEPPEELGGPKTCERDAMSFLDDNSTQRMDTLRIPENKFCPCGSKKKFKACCGTVNGHSSSGSVDKHRVASGKVRVQRKQSRKSGSAKAAHLGKSEVNLPDMGALCI</sequence>
<keyword evidence="5" id="KW-1185">Reference proteome</keyword>
<dbReference type="InterPro" id="IPR003323">
    <property type="entry name" value="OTU_dom"/>
</dbReference>
<dbReference type="Proteomes" id="UP000631114">
    <property type="component" value="Unassembled WGS sequence"/>
</dbReference>
<comment type="caution">
    <text evidence="4">The sequence shown here is derived from an EMBL/GenBank/DDBJ whole genome shotgun (WGS) entry which is preliminary data.</text>
</comment>
<evidence type="ECO:0000259" key="3">
    <source>
        <dbReference type="PROSITE" id="PS50802"/>
    </source>
</evidence>
<dbReference type="SUPFAM" id="SSF54001">
    <property type="entry name" value="Cysteine proteinases"/>
    <property type="match status" value="1"/>
</dbReference>
<accession>A0A835HP98</accession>
<dbReference type="Pfam" id="PF02810">
    <property type="entry name" value="SEC-C"/>
    <property type="match status" value="1"/>
</dbReference>
<dbReference type="PANTHER" id="PTHR12419">
    <property type="entry name" value="OTU DOMAIN CONTAINING PROTEIN"/>
    <property type="match status" value="1"/>
</dbReference>
<dbReference type="Pfam" id="PF02338">
    <property type="entry name" value="OTU"/>
    <property type="match status" value="1"/>
</dbReference>
<dbReference type="Gene3D" id="3.90.70.80">
    <property type="match status" value="1"/>
</dbReference>
<gene>
    <name evidence="4" type="ORF">IFM89_022118</name>
</gene>
<dbReference type="AlphaFoldDB" id="A0A835HP98"/>
<dbReference type="Gene3D" id="3.10.450.50">
    <property type="match status" value="1"/>
</dbReference>
<dbReference type="FunFam" id="3.90.70.80:FF:000009">
    <property type="entry name" value="OTU domain-containing protein 3"/>
    <property type="match status" value="1"/>
</dbReference>
<dbReference type="CDD" id="cd22771">
    <property type="entry name" value="OTU_plant_OTU7-like"/>
    <property type="match status" value="1"/>
</dbReference>
<feature type="region of interest" description="Disordered" evidence="2">
    <location>
        <begin position="333"/>
        <end position="367"/>
    </location>
</feature>
<evidence type="ECO:0000313" key="5">
    <source>
        <dbReference type="Proteomes" id="UP000631114"/>
    </source>
</evidence>
<dbReference type="InterPro" id="IPR050704">
    <property type="entry name" value="Peptidase_C85-like"/>
</dbReference>